<accession>A0ABQ7U5D6</accession>
<name>A0ABQ7U5D6_SOLTU</name>
<dbReference type="Pfam" id="PF13456">
    <property type="entry name" value="RVT_3"/>
    <property type="match status" value="1"/>
</dbReference>
<dbReference type="InterPro" id="IPR053151">
    <property type="entry name" value="RNase_H-like"/>
</dbReference>
<dbReference type="PANTHER" id="PTHR47723:SF24">
    <property type="entry name" value="RNASE H TYPE-1 DOMAIN-CONTAINING PROTEIN"/>
    <property type="match status" value="1"/>
</dbReference>
<evidence type="ECO:0000259" key="1">
    <source>
        <dbReference type="Pfam" id="PF13456"/>
    </source>
</evidence>
<dbReference type="Gene3D" id="3.30.420.10">
    <property type="entry name" value="Ribonuclease H-like superfamily/Ribonuclease H"/>
    <property type="match status" value="1"/>
</dbReference>
<dbReference type="CDD" id="cd06222">
    <property type="entry name" value="RNase_H_like"/>
    <property type="match status" value="1"/>
</dbReference>
<protein>
    <recommendedName>
        <fullName evidence="1">RNase H type-1 domain-containing protein</fullName>
    </recommendedName>
</protein>
<dbReference type="EMBL" id="JAIVGD010000026">
    <property type="protein sequence ID" value="KAH0740870.1"/>
    <property type="molecule type" value="Genomic_DNA"/>
</dbReference>
<dbReference type="InterPro" id="IPR002156">
    <property type="entry name" value="RNaseH_domain"/>
</dbReference>
<gene>
    <name evidence="2" type="ORF">KY290_033913</name>
</gene>
<dbReference type="InterPro" id="IPR036397">
    <property type="entry name" value="RNaseH_sf"/>
</dbReference>
<keyword evidence="3" id="KW-1185">Reference proteome</keyword>
<dbReference type="SUPFAM" id="SSF53098">
    <property type="entry name" value="Ribonuclease H-like"/>
    <property type="match status" value="1"/>
</dbReference>
<feature type="domain" description="RNase H type-1" evidence="1">
    <location>
        <begin position="69"/>
        <end position="164"/>
    </location>
</feature>
<reference evidence="2 3" key="1">
    <citation type="journal article" date="2021" name="bioRxiv">
        <title>Chromosome-scale and haplotype-resolved genome assembly of a tetraploid potato cultivar.</title>
        <authorList>
            <person name="Sun H."/>
            <person name="Jiao W.-B."/>
            <person name="Krause K."/>
            <person name="Campoy J.A."/>
            <person name="Goel M."/>
            <person name="Folz-Donahue K."/>
            <person name="Kukat C."/>
            <person name="Huettel B."/>
            <person name="Schneeberger K."/>
        </authorList>
    </citation>
    <scope>NUCLEOTIDE SEQUENCE [LARGE SCALE GENOMIC DNA]</scope>
    <source>
        <strain evidence="2">SolTubOtavaFocal</strain>
        <tissue evidence="2">Leaves</tissue>
    </source>
</reference>
<dbReference type="InterPro" id="IPR012337">
    <property type="entry name" value="RNaseH-like_sf"/>
</dbReference>
<evidence type="ECO:0000313" key="2">
    <source>
        <dbReference type="EMBL" id="KAH0740870.1"/>
    </source>
</evidence>
<dbReference type="InterPro" id="IPR044730">
    <property type="entry name" value="RNase_H-like_dom_plant"/>
</dbReference>
<organism evidence="2 3">
    <name type="scientific">Solanum tuberosum</name>
    <name type="common">Potato</name>
    <dbReference type="NCBI Taxonomy" id="4113"/>
    <lineage>
        <taxon>Eukaryota</taxon>
        <taxon>Viridiplantae</taxon>
        <taxon>Streptophyta</taxon>
        <taxon>Embryophyta</taxon>
        <taxon>Tracheophyta</taxon>
        <taxon>Spermatophyta</taxon>
        <taxon>Magnoliopsida</taxon>
        <taxon>eudicotyledons</taxon>
        <taxon>Gunneridae</taxon>
        <taxon>Pentapetalae</taxon>
        <taxon>asterids</taxon>
        <taxon>lamiids</taxon>
        <taxon>Solanales</taxon>
        <taxon>Solanaceae</taxon>
        <taxon>Solanoideae</taxon>
        <taxon>Solaneae</taxon>
        <taxon>Solanum</taxon>
    </lineage>
</organism>
<comment type="caution">
    <text evidence="2">The sequence shown here is derived from an EMBL/GenBank/DDBJ whole genome shotgun (WGS) entry which is preliminary data.</text>
</comment>
<dbReference type="Proteomes" id="UP000826656">
    <property type="component" value="Unassembled WGS sequence"/>
</dbReference>
<dbReference type="PANTHER" id="PTHR47723">
    <property type="entry name" value="OS05G0353850 PROTEIN"/>
    <property type="match status" value="1"/>
</dbReference>
<sequence>MLYGGQYHVGKIFWEIDTILSRFMKVKWKMETLGKKWSELIDLLQSYKVEYFSKVVRWFPPSIRWLKCNIDGASKGNPGLNSVAFCIRDHTGDLVVTIGKKIQDVPSLKAEALAIKECLEYCHIVNYKKIILEADSWSLVQILQGTWESPWNVILEIKSIRSLLEGKLISTMQTSYQKKGDIF</sequence>
<evidence type="ECO:0000313" key="3">
    <source>
        <dbReference type="Proteomes" id="UP000826656"/>
    </source>
</evidence>
<proteinExistence type="predicted"/>